<evidence type="ECO:0000313" key="12">
    <source>
        <dbReference type="EMBL" id="QVI62756.1"/>
    </source>
</evidence>
<accession>A0ABX8D8E3</accession>
<dbReference type="Pfam" id="PF02518">
    <property type="entry name" value="HATPase_c"/>
    <property type="match status" value="1"/>
</dbReference>
<feature type="transmembrane region" description="Helical" evidence="9">
    <location>
        <begin position="20"/>
        <end position="37"/>
    </location>
</feature>
<dbReference type="PANTHER" id="PTHR24421">
    <property type="entry name" value="NITRATE/NITRITE SENSOR PROTEIN NARX-RELATED"/>
    <property type="match status" value="1"/>
</dbReference>
<evidence type="ECO:0000256" key="4">
    <source>
        <dbReference type="ARBA" id="ARBA00022679"/>
    </source>
</evidence>
<evidence type="ECO:0000256" key="7">
    <source>
        <dbReference type="ARBA" id="ARBA00022840"/>
    </source>
</evidence>
<evidence type="ECO:0000256" key="1">
    <source>
        <dbReference type="ARBA" id="ARBA00000085"/>
    </source>
</evidence>
<evidence type="ECO:0000259" key="10">
    <source>
        <dbReference type="Pfam" id="PF02518"/>
    </source>
</evidence>
<name>A0ABX8D8E3_9CELL</name>
<dbReference type="PANTHER" id="PTHR24421:SF10">
    <property type="entry name" value="NITRATE_NITRITE SENSOR PROTEIN NARQ"/>
    <property type="match status" value="1"/>
</dbReference>
<dbReference type="InterPro" id="IPR003594">
    <property type="entry name" value="HATPase_dom"/>
</dbReference>
<evidence type="ECO:0000256" key="8">
    <source>
        <dbReference type="ARBA" id="ARBA00023012"/>
    </source>
</evidence>
<dbReference type="InterPro" id="IPR050482">
    <property type="entry name" value="Sensor_HK_TwoCompSys"/>
</dbReference>
<keyword evidence="5" id="KW-0547">Nucleotide-binding</keyword>
<keyword evidence="3" id="KW-0597">Phosphoprotein</keyword>
<feature type="transmembrane region" description="Helical" evidence="9">
    <location>
        <begin position="138"/>
        <end position="156"/>
    </location>
</feature>
<evidence type="ECO:0000259" key="11">
    <source>
        <dbReference type="Pfam" id="PF07730"/>
    </source>
</evidence>
<keyword evidence="9" id="KW-1133">Transmembrane helix</keyword>
<keyword evidence="7" id="KW-0067">ATP-binding</keyword>
<dbReference type="SUPFAM" id="SSF55874">
    <property type="entry name" value="ATPase domain of HSP90 chaperone/DNA topoisomerase II/histidine kinase"/>
    <property type="match status" value="1"/>
</dbReference>
<dbReference type="EMBL" id="CP074405">
    <property type="protein sequence ID" value="QVI62756.1"/>
    <property type="molecule type" value="Genomic_DNA"/>
</dbReference>
<keyword evidence="4" id="KW-0808">Transferase</keyword>
<dbReference type="RefSeq" id="WP_207341862.1">
    <property type="nucleotide sequence ID" value="NZ_CP074405.1"/>
</dbReference>
<keyword evidence="9" id="KW-0472">Membrane</keyword>
<dbReference type="CDD" id="cd16917">
    <property type="entry name" value="HATPase_UhpB-NarQ-NarX-like"/>
    <property type="match status" value="1"/>
</dbReference>
<keyword evidence="8" id="KW-0902">Two-component regulatory system</keyword>
<keyword evidence="6 12" id="KW-0418">Kinase</keyword>
<keyword evidence="9" id="KW-0812">Transmembrane</keyword>
<feature type="transmembrane region" description="Helical" evidence="9">
    <location>
        <begin position="71"/>
        <end position="101"/>
    </location>
</feature>
<dbReference type="InterPro" id="IPR036890">
    <property type="entry name" value="HATPase_C_sf"/>
</dbReference>
<evidence type="ECO:0000256" key="5">
    <source>
        <dbReference type="ARBA" id="ARBA00022741"/>
    </source>
</evidence>
<sequence>MPGSALAAPSPHESSALVRWSVNAVAAVVVLGVFWLPPAMGADDPWHRAVGLALAAFVGVAMLVRERLPTLVVAGVGLATLGAMALGVTEDFMLAVAWCLYPLAVRRAASARRLVIGLVAVLLVVVAVSGVPDDSRQVAQWMVLSVAAPGVAWLLGTAVGRRIEAAAEAARVAARLEVAREVHDVVGHALGLLGAEAGVARSLPDADEDELREALADIEVRARGTLEEVQGLVGALRTSSSDAPDQGGLASRLQELVARTRGAGVHVEALIEVDERVDEATSLVVFRIVQEALANTVRHAPGAPCTVVVGSDGSHVSVRVRDRGPGAGGTEPGFGLTGMRERAALVGGTVDWADHPAGGFEVLARLPTTHQVSTSG</sequence>
<dbReference type="Proteomes" id="UP000677804">
    <property type="component" value="Chromosome"/>
</dbReference>
<dbReference type="Gene3D" id="1.20.5.1930">
    <property type="match status" value="1"/>
</dbReference>
<dbReference type="Pfam" id="PF07730">
    <property type="entry name" value="HisKA_3"/>
    <property type="match status" value="1"/>
</dbReference>
<feature type="transmembrane region" description="Helical" evidence="9">
    <location>
        <begin position="49"/>
        <end position="65"/>
    </location>
</feature>
<organism evidence="12 13">
    <name type="scientific">Cellulomonas wangleii</name>
    <dbReference type="NCBI Taxonomy" id="2816956"/>
    <lineage>
        <taxon>Bacteria</taxon>
        <taxon>Bacillati</taxon>
        <taxon>Actinomycetota</taxon>
        <taxon>Actinomycetes</taxon>
        <taxon>Micrococcales</taxon>
        <taxon>Cellulomonadaceae</taxon>
        <taxon>Cellulomonas</taxon>
    </lineage>
</organism>
<proteinExistence type="predicted"/>
<feature type="transmembrane region" description="Helical" evidence="9">
    <location>
        <begin position="113"/>
        <end position="132"/>
    </location>
</feature>
<feature type="domain" description="Histidine kinase/HSP90-like ATPase" evidence="10">
    <location>
        <begin position="285"/>
        <end position="369"/>
    </location>
</feature>
<evidence type="ECO:0000313" key="13">
    <source>
        <dbReference type="Proteomes" id="UP000677804"/>
    </source>
</evidence>
<evidence type="ECO:0000256" key="6">
    <source>
        <dbReference type="ARBA" id="ARBA00022777"/>
    </source>
</evidence>
<dbReference type="EC" id="2.7.13.3" evidence="2"/>
<evidence type="ECO:0000256" key="9">
    <source>
        <dbReference type="SAM" id="Phobius"/>
    </source>
</evidence>
<keyword evidence="13" id="KW-1185">Reference proteome</keyword>
<dbReference type="InterPro" id="IPR011712">
    <property type="entry name" value="Sig_transdc_His_kin_sub3_dim/P"/>
</dbReference>
<comment type="catalytic activity">
    <reaction evidence="1">
        <text>ATP + protein L-histidine = ADP + protein N-phospho-L-histidine.</text>
        <dbReference type="EC" id="2.7.13.3"/>
    </reaction>
</comment>
<protein>
    <recommendedName>
        <fullName evidence="2">histidine kinase</fullName>
        <ecNumber evidence="2">2.7.13.3</ecNumber>
    </recommendedName>
</protein>
<gene>
    <name evidence="12" type="ORF">KG103_02100</name>
</gene>
<evidence type="ECO:0000256" key="3">
    <source>
        <dbReference type="ARBA" id="ARBA00022553"/>
    </source>
</evidence>
<dbReference type="Gene3D" id="3.30.565.10">
    <property type="entry name" value="Histidine kinase-like ATPase, C-terminal domain"/>
    <property type="match status" value="1"/>
</dbReference>
<feature type="domain" description="Signal transduction histidine kinase subgroup 3 dimerisation and phosphoacceptor" evidence="11">
    <location>
        <begin position="175"/>
        <end position="239"/>
    </location>
</feature>
<reference evidence="12 13" key="1">
    <citation type="submission" date="2021-05" db="EMBL/GenBank/DDBJ databases">
        <title>Novel species in genus Cellulomonas.</title>
        <authorList>
            <person name="Zhang G."/>
        </authorList>
    </citation>
    <scope>NUCLEOTIDE SEQUENCE [LARGE SCALE GENOMIC DNA]</scope>
    <source>
        <strain evidence="13">zg-ZUI222</strain>
    </source>
</reference>
<dbReference type="GO" id="GO:0016301">
    <property type="term" value="F:kinase activity"/>
    <property type="evidence" value="ECO:0007669"/>
    <property type="project" value="UniProtKB-KW"/>
</dbReference>
<evidence type="ECO:0000256" key="2">
    <source>
        <dbReference type="ARBA" id="ARBA00012438"/>
    </source>
</evidence>